<evidence type="ECO:0000313" key="2">
    <source>
        <dbReference type="EMBL" id="GAA0147584.1"/>
    </source>
</evidence>
<reference evidence="2 3" key="1">
    <citation type="submission" date="2024-01" db="EMBL/GenBank/DDBJ databases">
        <title>The complete chloroplast genome sequence of Lithospermum erythrorhizon: insights into the phylogenetic relationship among Boraginaceae species and the maternal lineages of purple gromwells.</title>
        <authorList>
            <person name="Okada T."/>
            <person name="Watanabe K."/>
        </authorList>
    </citation>
    <scope>NUCLEOTIDE SEQUENCE [LARGE SCALE GENOMIC DNA]</scope>
</reference>
<gene>
    <name evidence="2" type="ORF">LIER_07247</name>
</gene>
<feature type="region of interest" description="Disordered" evidence="1">
    <location>
        <begin position="136"/>
        <end position="173"/>
    </location>
</feature>
<dbReference type="EMBL" id="BAABME010001102">
    <property type="protein sequence ID" value="GAA0147584.1"/>
    <property type="molecule type" value="Genomic_DNA"/>
</dbReference>
<feature type="region of interest" description="Disordered" evidence="1">
    <location>
        <begin position="18"/>
        <end position="64"/>
    </location>
</feature>
<evidence type="ECO:0000313" key="3">
    <source>
        <dbReference type="Proteomes" id="UP001454036"/>
    </source>
</evidence>
<comment type="caution">
    <text evidence="2">The sequence shown here is derived from an EMBL/GenBank/DDBJ whole genome shotgun (WGS) entry which is preliminary data.</text>
</comment>
<name>A0AAV3P7C5_LITER</name>
<protein>
    <submittedName>
        <fullName evidence="2">Uncharacterized protein</fullName>
    </submittedName>
</protein>
<dbReference type="Proteomes" id="UP001454036">
    <property type="component" value="Unassembled WGS sequence"/>
</dbReference>
<proteinExistence type="predicted"/>
<organism evidence="2 3">
    <name type="scientific">Lithospermum erythrorhizon</name>
    <name type="common">Purple gromwell</name>
    <name type="synonym">Lithospermum officinale var. erythrorhizon</name>
    <dbReference type="NCBI Taxonomy" id="34254"/>
    <lineage>
        <taxon>Eukaryota</taxon>
        <taxon>Viridiplantae</taxon>
        <taxon>Streptophyta</taxon>
        <taxon>Embryophyta</taxon>
        <taxon>Tracheophyta</taxon>
        <taxon>Spermatophyta</taxon>
        <taxon>Magnoliopsida</taxon>
        <taxon>eudicotyledons</taxon>
        <taxon>Gunneridae</taxon>
        <taxon>Pentapetalae</taxon>
        <taxon>asterids</taxon>
        <taxon>lamiids</taxon>
        <taxon>Boraginales</taxon>
        <taxon>Boraginaceae</taxon>
        <taxon>Boraginoideae</taxon>
        <taxon>Lithospermeae</taxon>
        <taxon>Lithospermum</taxon>
    </lineage>
</organism>
<keyword evidence="3" id="KW-1185">Reference proteome</keyword>
<accession>A0AAV3P7C5</accession>
<evidence type="ECO:0000256" key="1">
    <source>
        <dbReference type="SAM" id="MobiDB-lite"/>
    </source>
</evidence>
<sequence length="173" mass="18282">MLAPRNPFFYAWHLLSAPSIPSLPPPKRAKYARPSPPASSSSSTRPVTGAFSPKASPDRAINDGLSPFLDQGIMKRMASLGLGPQASHEASRLWVQVTSASRALEDGHTGQAQGLREELARERLKVGALVAWSVGARAPVPPRPSQQLSLGHGLAGPRSDEGPGPYSNTPGSY</sequence>
<dbReference type="AlphaFoldDB" id="A0AAV3P7C5"/>